<dbReference type="InterPro" id="IPR051333">
    <property type="entry name" value="CLIP_Serine_Protease"/>
</dbReference>
<organism evidence="2 3">
    <name type="scientific">Trichoplusia ni</name>
    <name type="common">Cabbage looper</name>
    <dbReference type="NCBI Taxonomy" id="7111"/>
    <lineage>
        <taxon>Eukaryota</taxon>
        <taxon>Metazoa</taxon>
        <taxon>Ecdysozoa</taxon>
        <taxon>Arthropoda</taxon>
        <taxon>Hexapoda</taxon>
        <taxon>Insecta</taxon>
        <taxon>Pterygota</taxon>
        <taxon>Neoptera</taxon>
        <taxon>Endopterygota</taxon>
        <taxon>Lepidoptera</taxon>
        <taxon>Glossata</taxon>
        <taxon>Ditrysia</taxon>
        <taxon>Noctuoidea</taxon>
        <taxon>Noctuidae</taxon>
        <taxon>Plusiinae</taxon>
        <taxon>Trichoplusia</taxon>
    </lineage>
</organism>
<dbReference type="InterPro" id="IPR001254">
    <property type="entry name" value="Trypsin_dom"/>
</dbReference>
<dbReference type="GeneID" id="113494906"/>
<evidence type="ECO:0000313" key="3">
    <source>
        <dbReference type="RefSeq" id="XP_026729226.1"/>
    </source>
</evidence>
<dbReference type="InParanoid" id="A0A7E5VM07"/>
<proteinExistence type="predicted"/>
<dbReference type="Proteomes" id="UP000322000">
    <property type="component" value="Chromosome 6"/>
</dbReference>
<keyword evidence="2" id="KW-1185">Reference proteome</keyword>
<gene>
    <name evidence="3" type="primary">LOC113494906</name>
</gene>
<dbReference type="SMART" id="SM00020">
    <property type="entry name" value="Tryp_SPc"/>
    <property type="match status" value="1"/>
</dbReference>
<dbReference type="GO" id="GO:0004252">
    <property type="term" value="F:serine-type endopeptidase activity"/>
    <property type="evidence" value="ECO:0007669"/>
    <property type="project" value="InterPro"/>
</dbReference>
<feature type="domain" description="Peptidase S1" evidence="1">
    <location>
        <begin position="60"/>
        <end position="417"/>
    </location>
</feature>
<dbReference type="OrthoDB" id="7422296at2759"/>
<dbReference type="PROSITE" id="PS50240">
    <property type="entry name" value="TRYPSIN_DOM"/>
    <property type="match status" value="1"/>
</dbReference>
<name>A0A7E5VM07_TRINI</name>
<dbReference type="AlphaFoldDB" id="A0A7E5VM07"/>
<dbReference type="GO" id="GO:0006508">
    <property type="term" value="P:proteolysis"/>
    <property type="evidence" value="ECO:0007669"/>
    <property type="project" value="InterPro"/>
</dbReference>
<evidence type="ECO:0000259" key="1">
    <source>
        <dbReference type="PROSITE" id="PS50240"/>
    </source>
</evidence>
<dbReference type="Pfam" id="PF00089">
    <property type="entry name" value="Trypsin"/>
    <property type="match status" value="1"/>
</dbReference>
<dbReference type="InterPro" id="IPR009003">
    <property type="entry name" value="Peptidase_S1_PA"/>
</dbReference>
<protein>
    <submittedName>
        <fullName evidence="3">Uncharacterized protein LOC113494906</fullName>
    </submittedName>
</protein>
<evidence type="ECO:0000313" key="2">
    <source>
        <dbReference type="Proteomes" id="UP000322000"/>
    </source>
</evidence>
<dbReference type="InterPro" id="IPR043504">
    <property type="entry name" value="Peptidase_S1_PA_chymotrypsin"/>
</dbReference>
<accession>A0A7E5VM07</accession>
<dbReference type="SUPFAM" id="SSF50494">
    <property type="entry name" value="Trypsin-like serine proteases"/>
    <property type="match status" value="2"/>
</dbReference>
<dbReference type="PANTHER" id="PTHR24260:SF136">
    <property type="entry name" value="GH08193P-RELATED"/>
    <property type="match status" value="1"/>
</dbReference>
<dbReference type="RefSeq" id="XP_026729226.1">
    <property type="nucleotide sequence ID" value="XM_026873425.1"/>
</dbReference>
<dbReference type="Gene3D" id="2.40.10.10">
    <property type="entry name" value="Trypsin-like serine proteases"/>
    <property type="match status" value="2"/>
</dbReference>
<reference evidence="3" key="1">
    <citation type="submission" date="2025-08" db="UniProtKB">
        <authorList>
            <consortium name="RefSeq"/>
        </authorList>
    </citation>
    <scope>IDENTIFICATION</scope>
</reference>
<dbReference type="PANTHER" id="PTHR24260">
    <property type="match status" value="1"/>
</dbReference>
<dbReference type="KEGG" id="tnl:113494906"/>
<sequence length="420" mass="47922">MRRNASRCTTRQMSYMILVNTPRIIEKNSTILFIVSHLVALKTRLCYVYRSYVHLCQRRISAGRFSPEGKGYVVYLINTIYSEKQPLSWLCGGTIVSSTSILTSAACLKEISHMYVIAGYQIFMPIEKIKDDECIRRTKKRIVTKVIPKDYDFTQWIKNDLGVGIVNKPYDFTDQIYKLICTHMPVSIDINYEVNYEKENINAVAYGWGSSVARKPGSLTEINRRYMKEGQTVIVKQDVCTSRMDIKIESNVLCAYGPGILASDGRDVAPQLSLVDRRFNLDEDDKEECFDGETFKENRCAENQKGINKTDYQNKNKSVFNFTANFRRQFFQDAGSGICENDHGGPLVSWVGQTEILIGVAMNSLYTSSNNCAGPFLYTSTARSRQLLNCLLNSESESMRHRCKQNNISMLIIEVQWPVI</sequence>